<keyword evidence="5 7" id="KW-1133">Transmembrane helix</keyword>
<feature type="transmembrane region" description="Helical" evidence="7">
    <location>
        <begin position="20"/>
        <end position="41"/>
    </location>
</feature>
<dbReference type="PANTHER" id="PTHR43744:SF1">
    <property type="entry name" value="BINDING-PROTEIN-DEPENDENT TRANSPORT SYSTEMS INNER MEMBRANE COMPONENT"/>
    <property type="match status" value="1"/>
</dbReference>
<evidence type="ECO:0000313" key="9">
    <source>
        <dbReference type="EMBL" id="HIZ31893.1"/>
    </source>
</evidence>
<evidence type="ECO:0000256" key="4">
    <source>
        <dbReference type="ARBA" id="ARBA00022692"/>
    </source>
</evidence>
<keyword evidence="3" id="KW-1003">Cell membrane</keyword>
<dbReference type="InterPro" id="IPR035906">
    <property type="entry name" value="MetI-like_sf"/>
</dbReference>
<feature type="transmembrane region" description="Helical" evidence="7">
    <location>
        <begin position="83"/>
        <end position="106"/>
    </location>
</feature>
<comment type="caution">
    <text evidence="9">The sequence shown here is derived from an EMBL/GenBank/DDBJ whole genome shotgun (WGS) entry which is preliminary data.</text>
</comment>
<keyword evidence="4 7" id="KW-0812">Transmembrane</keyword>
<dbReference type="PROSITE" id="PS50928">
    <property type="entry name" value="ABC_TM1"/>
    <property type="match status" value="1"/>
</dbReference>
<protein>
    <submittedName>
        <fullName evidence="9">Carbohydrate ABC transporter permease</fullName>
    </submittedName>
</protein>
<dbReference type="Proteomes" id="UP000824035">
    <property type="component" value="Unassembled WGS sequence"/>
</dbReference>
<dbReference type="SUPFAM" id="SSF161098">
    <property type="entry name" value="MetI-like"/>
    <property type="match status" value="1"/>
</dbReference>
<dbReference type="Pfam" id="PF00528">
    <property type="entry name" value="BPD_transp_1"/>
    <property type="match status" value="1"/>
</dbReference>
<dbReference type="Gene3D" id="1.10.3720.10">
    <property type="entry name" value="MetI-like"/>
    <property type="match status" value="1"/>
</dbReference>
<evidence type="ECO:0000259" key="8">
    <source>
        <dbReference type="PROSITE" id="PS50928"/>
    </source>
</evidence>
<reference evidence="9" key="2">
    <citation type="submission" date="2021-04" db="EMBL/GenBank/DDBJ databases">
        <authorList>
            <person name="Gilroy R."/>
        </authorList>
    </citation>
    <scope>NUCLEOTIDE SEQUENCE</scope>
    <source>
        <strain evidence="9">ChiGjej4B4-18154</strain>
    </source>
</reference>
<feature type="transmembrane region" description="Helical" evidence="7">
    <location>
        <begin position="257"/>
        <end position="277"/>
    </location>
</feature>
<comment type="similarity">
    <text evidence="7">Belongs to the binding-protein-dependent transport system permease family.</text>
</comment>
<accession>A0A9D2E6U4</accession>
<comment type="subcellular location">
    <subcellularLocation>
        <location evidence="1 7">Cell membrane</location>
        <topology evidence="1 7">Multi-pass membrane protein</topology>
    </subcellularLocation>
</comment>
<sequence>MAKHSVIKTAPEKFKADQIWTYLILLPVIVIMLLPVLYVLFHAFKPMDELFAYPPRFITLRPTLDNFKRLFAMADTSNWPVTLYIFNSLVSTVCVVVGALLMCAAAGYVLSKKNFRGKRTIQRLNQAALMFVPVAVAVPRFLIIKQLGLMNSFWSQILPLLAMPVGLFLVQQFIDQLPNSLLEAAQIDGCSDYGILFRIVIPIIKPALATVAILAFQSAWSSVEASQMFIDSEKIKTFAYYMSAVTSPTGNTVDGQAMAAAAAVIMFVPNVVLFVLMQSKVMNTVAHSGIK</sequence>
<dbReference type="AlphaFoldDB" id="A0A9D2E6U4"/>
<keyword evidence="6 7" id="KW-0472">Membrane</keyword>
<organism evidence="9 10">
    <name type="scientific">Candidatus Allofournierella merdipullorum</name>
    <dbReference type="NCBI Taxonomy" id="2838595"/>
    <lineage>
        <taxon>Bacteria</taxon>
        <taxon>Bacillati</taxon>
        <taxon>Bacillota</taxon>
        <taxon>Clostridia</taxon>
        <taxon>Eubacteriales</taxon>
        <taxon>Oscillospiraceae</taxon>
        <taxon>Allofournierella</taxon>
    </lineage>
</organism>
<evidence type="ECO:0000256" key="7">
    <source>
        <dbReference type="RuleBase" id="RU363032"/>
    </source>
</evidence>
<evidence type="ECO:0000256" key="1">
    <source>
        <dbReference type="ARBA" id="ARBA00004651"/>
    </source>
</evidence>
<dbReference type="EMBL" id="DXBV01000118">
    <property type="protein sequence ID" value="HIZ31893.1"/>
    <property type="molecule type" value="Genomic_DNA"/>
</dbReference>
<dbReference type="PANTHER" id="PTHR43744">
    <property type="entry name" value="ABC TRANSPORTER PERMEASE PROTEIN MG189-RELATED-RELATED"/>
    <property type="match status" value="1"/>
</dbReference>
<evidence type="ECO:0000256" key="2">
    <source>
        <dbReference type="ARBA" id="ARBA00022448"/>
    </source>
</evidence>
<evidence type="ECO:0000256" key="5">
    <source>
        <dbReference type="ARBA" id="ARBA00022989"/>
    </source>
</evidence>
<proteinExistence type="inferred from homology"/>
<dbReference type="CDD" id="cd06261">
    <property type="entry name" value="TM_PBP2"/>
    <property type="match status" value="1"/>
</dbReference>
<evidence type="ECO:0000256" key="3">
    <source>
        <dbReference type="ARBA" id="ARBA00022475"/>
    </source>
</evidence>
<dbReference type="RefSeq" id="WP_394966446.1">
    <property type="nucleotide sequence ID" value="NZ_CALXHM010000002.1"/>
</dbReference>
<feature type="transmembrane region" description="Helical" evidence="7">
    <location>
        <begin position="127"/>
        <end position="147"/>
    </location>
</feature>
<dbReference type="InterPro" id="IPR000515">
    <property type="entry name" value="MetI-like"/>
</dbReference>
<keyword evidence="2 7" id="KW-0813">Transport</keyword>
<feature type="domain" description="ABC transmembrane type-1" evidence="8">
    <location>
        <begin position="85"/>
        <end position="277"/>
    </location>
</feature>
<dbReference type="GO" id="GO:0055085">
    <property type="term" value="P:transmembrane transport"/>
    <property type="evidence" value="ECO:0007669"/>
    <property type="project" value="InterPro"/>
</dbReference>
<evidence type="ECO:0000256" key="6">
    <source>
        <dbReference type="ARBA" id="ARBA00023136"/>
    </source>
</evidence>
<name>A0A9D2E6U4_9FIRM</name>
<evidence type="ECO:0000313" key="10">
    <source>
        <dbReference type="Proteomes" id="UP000824035"/>
    </source>
</evidence>
<reference evidence="9" key="1">
    <citation type="journal article" date="2021" name="PeerJ">
        <title>Extensive microbial diversity within the chicken gut microbiome revealed by metagenomics and culture.</title>
        <authorList>
            <person name="Gilroy R."/>
            <person name="Ravi A."/>
            <person name="Getino M."/>
            <person name="Pursley I."/>
            <person name="Horton D.L."/>
            <person name="Alikhan N.F."/>
            <person name="Baker D."/>
            <person name="Gharbi K."/>
            <person name="Hall N."/>
            <person name="Watson M."/>
            <person name="Adriaenssens E.M."/>
            <person name="Foster-Nyarko E."/>
            <person name="Jarju S."/>
            <person name="Secka A."/>
            <person name="Antonio M."/>
            <person name="Oren A."/>
            <person name="Chaudhuri R.R."/>
            <person name="La Ragione R."/>
            <person name="Hildebrand F."/>
            <person name="Pallen M.J."/>
        </authorList>
    </citation>
    <scope>NUCLEOTIDE SEQUENCE</scope>
    <source>
        <strain evidence="9">ChiGjej4B4-18154</strain>
    </source>
</reference>
<gene>
    <name evidence="9" type="ORF">H9813_11775</name>
</gene>
<dbReference type="GO" id="GO:0005886">
    <property type="term" value="C:plasma membrane"/>
    <property type="evidence" value="ECO:0007669"/>
    <property type="project" value="UniProtKB-SubCell"/>
</dbReference>
<feature type="transmembrane region" description="Helical" evidence="7">
    <location>
        <begin position="195"/>
        <end position="216"/>
    </location>
</feature>
<feature type="transmembrane region" description="Helical" evidence="7">
    <location>
        <begin position="153"/>
        <end position="174"/>
    </location>
</feature>